<organism evidence="6 7">
    <name type="scientific">Globodera pallida</name>
    <name type="common">Potato cyst nematode worm</name>
    <name type="synonym">Heterodera pallida</name>
    <dbReference type="NCBI Taxonomy" id="36090"/>
    <lineage>
        <taxon>Eukaryota</taxon>
        <taxon>Metazoa</taxon>
        <taxon>Ecdysozoa</taxon>
        <taxon>Nematoda</taxon>
        <taxon>Chromadorea</taxon>
        <taxon>Rhabditida</taxon>
        <taxon>Tylenchina</taxon>
        <taxon>Tylenchomorpha</taxon>
        <taxon>Tylenchoidea</taxon>
        <taxon>Heteroderidae</taxon>
        <taxon>Heteroderinae</taxon>
        <taxon>Globodera</taxon>
    </lineage>
</organism>
<keyword evidence="6" id="KW-1185">Reference proteome</keyword>
<dbReference type="InterPro" id="IPR013783">
    <property type="entry name" value="Ig-like_fold"/>
</dbReference>
<name>A0A183CQW0_GLOPA</name>
<dbReference type="InterPro" id="IPR051170">
    <property type="entry name" value="Neural/epithelial_adhesion"/>
</dbReference>
<feature type="domain" description="Ig-like" evidence="5">
    <location>
        <begin position="28"/>
        <end position="122"/>
    </location>
</feature>
<dbReference type="SMART" id="SM00408">
    <property type="entry name" value="IGc2"/>
    <property type="match status" value="1"/>
</dbReference>
<reference evidence="6" key="2">
    <citation type="submission" date="2014-05" db="EMBL/GenBank/DDBJ databases">
        <title>The genome and life-stage specific transcriptomes of Globodera pallida elucidate key aspects of plant parasitism by a cyst nematode.</title>
        <authorList>
            <person name="Cotton J.A."/>
            <person name="Lilley C.J."/>
            <person name="Jones L.M."/>
            <person name="Kikuchi T."/>
            <person name="Reid A.J."/>
            <person name="Thorpe P."/>
            <person name="Tsai I.J."/>
            <person name="Beasley H."/>
            <person name="Blok V."/>
            <person name="Cock P.J.A."/>
            <person name="Van den Akker S.E."/>
            <person name="Holroyd N."/>
            <person name="Hunt M."/>
            <person name="Mantelin S."/>
            <person name="Naghra H."/>
            <person name="Pain A."/>
            <person name="Palomares-Rius J.E."/>
            <person name="Zarowiecki M."/>
            <person name="Berriman M."/>
            <person name="Jones J.T."/>
            <person name="Urwin P.E."/>
        </authorList>
    </citation>
    <scope>NUCLEOTIDE SEQUENCE [LARGE SCALE GENOMIC DNA]</scope>
    <source>
        <strain evidence="6">Lindley</strain>
    </source>
</reference>
<dbReference type="Pfam" id="PF07679">
    <property type="entry name" value="I-set"/>
    <property type="match status" value="1"/>
</dbReference>
<proteinExistence type="predicted"/>
<dbReference type="Proteomes" id="UP000050741">
    <property type="component" value="Unassembled WGS sequence"/>
</dbReference>
<dbReference type="CDD" id="cd00096">
    <property type="entry name" value="Ig"/>
    <property type="match status" value="1"/>
</dbReference>
<evidence type="ECO:0000259" key="5">
    <source>
        <dbReference type="PROSITE" id="PS50835"/>
    </source>
</evidence>
<protein>
    <submittedName>
        <fullName evidence="7">Ig-like domain-containing protein</fullName>
    </submittedName>
</protein>
<evidence type="ECO:0000313" key="6">
    <source>
        <dbReference type="Proteomes" id="UP000050741"/>
    </source>
</evidence>
<dbReference type="Gene3D" id="2.60.40.10">
    <property type="entry name" value="Immunoglobulins"/>
    <property type="match status" value="1"/>
</dbReference>
<dbReference type="PANTHER" id="PTHR12231">
    <property type="entry name" value="CTX-RELATED TYPE I TRANSMEMBRANE PROTEIN"/>
    <property type="match status" value="1"/>
</dbReference>
<keyword evidence="1" id="KW-0732">Signal</keyword>
<evidence type="ECO:0000256" key="3">
    <source>
        <dbReference type="ARBA" id="ARBA00023157"/>
    </source>
</evidence>
<keyword evidence="2" id="KW-0677">Repeat</keyword>
<dbReference type="GO" id="GO:0043005">
    <property type="term" value="C:neuron projection"/>
    <property type="evidence" value="ECO:0007669"/>
    <property type="project" value="TreeGrafter"/>
</dbReference>
<evidence type="ECO:0000256" key="4">
    <source>
        <dbReference type="ARBA" id="ARBA00023319"/>
    </source>
</evidence>
<dbReference type="PANTHER" id="PTHR12231:SF253">
    <property type="entry name" value="DPR-INTERACTING PROTEIN ETA, ISOFORM B-RELATED"/>
    <property type="match status" value="1"/>
</dbReference>
<dbReference type="InterPro" id="IPR003598">
    <property type="entry name" value="Ig_sub2"/>
</dbReference>
<evidence type="ECO:0000256" key="1">
    <source>
        <dbReference type="ARBA" id="ARBA00022729"/>
    </source>
</evidence>
<dbReference type="InterPro" id="IPR007110">
    <property type="entry name" value="Ig-like_dom"/>
</dbReference>
<dbReference type="InterPro" id="IPR036179">
    <property type="entry name" value="Ig-like_dom_sf"/>
</dbReference>
<dbReference type="InterPro" id="IPR013098">
    <property type="entry name" value="Ig_I-set"/>
</dbReference>
<keyword evidence="4" id="KW-0393">Immunoglobulin domain</keyword>
<reference evidence="6" key="1">
    <citation type="submission" date="2013-12" db="EMBL/GenBank/DDBJ databases">
        <authorList>
            <person name="Aslett M."/>
        </authorList>
    </citation>
    <scope>NUCLEOTIDE SEQUENCE [LARGE SCALE GENOMIC DNA]</scope>
    <source>
        <strain evidence="6">Lindley</strain>
    </source>
</reference>
<accession>A0A183CQW0</accession>
<dbReference type="WBParaSite" id="GPLIN_001526800">
    <property type="protein sequence ID" value="GPLIN_001526800"/>
    <property type="gene ID" value="GPLIN_001526800"/>
</dbReference>
<reference evidence="7" key="3">
    <citation type="submission" date="2016-06" db="UniProtKB">
        <authorList>
            <consortium name="WormBaseParasite"/>
        </authorList>
    </citation>
    <scope>IDENTIFICATION</scope>
</reference>
<dbReference type="SUPFAM" id="SSF48726">
    <property type="entry name" value="Immunoglobulin"/>
    <property type="match status" value="1"/>
</dbReference>
<sequence>MSEYLCVASNGIPPDESWSIKLHVLFEPIVIPQSMVAEAPLNALVVRIACTVEAWPRPNIVWMFGGQTLHDSSRYATEQSISDRYKSVHVLEIRNVQRDQFGVYKCLASNDYGSHFGEIRLIGSGANPDDEAGDAGGEGAEALEGWHWLPPSSSPPSVWLRNQLADKELRRSVSREVPTHFPDLLEPFNGGIPSLTPPNAPWTLFTSSALSLLSLLTLLPFS</sequence>
<evidence type="ECO:0000313" key="7">
    <source>
        <dbReference type="WBParaSite" id="GPLIN_001526800"/>
    </source>
</evidence>
<dbReference type="PROSITE" id="PS50835">
    <property type="entry name" value="IG_LIKE"/>
    <property type="match status" value="1"/>
</dbReference>
<evidence type="ECO:0000256" key="2">
    <source>
        <dbReference type="ARBA" id="ARBA00022737"/>
    </source>
</evidence>
<dbReference type="AlphaFoldDB" id="A0A183CQW0"/>
<keyword evidence="3" id="KW-1015">Disulfide bond</keyword>